<dbReference type="Pfam" id="PF07155">
    <property type="entry name" value="ECF-ribofla_trS"/>
    <property type="match status" value="1"/>
</dbReference>
<dbReference type="AlphaFoldDB" id="A0A6A7KAC1"/>
<evidence type="ECO:0000256" key="3">
    <source>
        <dbReference type="SAM" id="Phobius"/>
    </source>
</evidence>
<dbReference type="GO" id="GO:0016020">
    <property type="term" value="C:membrane"/>
    <property type="evidence" value="ECO:0007669"/>
    <property type="project" value="InterPro"/>
</dbReference>
<feature type="transmembrane region" description="Helical" evidence="3">
    <location>
        <begin position="46"/>
        <end position="65"/>
    </location>
</feature>
<proteinExistence type="predicted"/>
<sequence length="182" mass="19710">MGIVENQILKENTVRTSAKDLVVTGLLIAMVFIGTMFINIRLPISINGGLVHLGNVILFTVSFTFGKKKGAMAGAFGMGLFDILSGWTAWAPFTFIIRGIMGYLLGSISNYRGKNGESILINILAIIISGIWMIGGYYLTEVILYGNWITPVTSVPGNITQLVIGLFALLLTPAIKKIKNIL</sequence>
<reference evidence="4 5" key="1">
    <citation type="submission" date="2019-10" db="EMBL/GenBank/DDBJ databases">
        <title>Alkalibaculum tamaniensis sp.nov., a new alkaliphilic acetogen, isolated on methoxylated aromatics from a mud volcano.</title>
        <authorList>
            <person name="Khomyakova M.A."/>
            <person name="Merkel A.Y."/>
            <person name="Bonch-Osmolovskaya E.A."/>
            <person name="Slobodkin A.I."/>
        </authorList>
    </citation>
    <scope>NUCLEOTIDE SEQUENCE [LARGE SCALE GENOMIC DNA]</scope>
    <source>
        <strain evidence="4 5">M08DMB</strain>
    </source>
</reference>
<gene>
    <name evidence="4" type="ORF">GC105_11680</name>
</gene>
<keyword evidence="2 3" id="KW-1133">Transmembrane helix</keyword>
<evidence type="ECO:0000256" key="1">
    <source>
        <dbReference type="ARBA" id="ARBA00022692"/>
    </source>
</evidence>
<evidence type="ECO:0000313" key="5">
    <source>
        <dbReference type="Proteomes" id="UP000440004"/>
    </source>
</evidence>
<organism evidence="4 5">
    <name type="scientific">Alkalibaculum sporogenes</name>
    <dbReference type="NCBI Taxonomy" id="2655001"/>
    <lineage>
        <taxon>Bacteria</taxon>
        <taxon>Bacillati</taxon>
        <taxon>Bacillota</taxon>
        <taxon>Clostridia</taxon>
        <taxon>Eubacteriales</taxon>
        <taxon>Eubacteriaceae</taxon>
        <taxon>Alkalibaculum</taxon>
    </lineage>
</organism>
<feature type="transmembrane region" description="Helical" evidence="3">
    <location>
        <begin position="95"/>
        <end position="112"/>
    </location>
</feature>
<dbReference type="Proteomes" id="UP000440004">
    <property type="component" value="Unassembled WGS sequence"/>
</dbReference>
<keyword evidence="1 3" id="KW-0812">Transmembrane</keyword>
<evidence type="ECO:0000256" key="2">
    <source>
        <dbReference type="ARBA" id="ARBA00022989"/>
    </source>
</evidence>
<feature type="transmembrane region" description="Helical" evidence="3">
    <location>
        <begin position="159"/>
        <end position="175"/>
    </location>
</feature>
<name>A0A6A7KAC1_9FIRM</name>
<keyword evidence="5" id="KW-1185">Reference proteome</keyword>
<feature type="transmembrane region" description="Helical" evidence="3">
    <location>
        <begin position="119"/>
        <end position="139"/>
    </location>
</feature>
<dbReference type="PANTHER" id="PTHR37815:SF3">
    <property type="entry name" value="UPF0397 PROTEIN SPR0429"/>
    <property type="match status" value="1"/>
</dbReference>
<evidence type="ECO:0000313" key="4">
    <source>
        <dbReference type="EMBL" id="MPW26450.1"/>
    </source>
</evidence>
<protein>
    <submittedName>
        <fullName evidence="4">ECF transporter S component</fullName>
    </submittedName>
</protein>
<feature type="transmembrane region" description="Helical" evidence="3">
    <location>
        <begin position="21"/>
        <end position="40"/>
    </location>
</feature>
<accession>A0A6A7KAC1</accession>
<dbReference type="PANTHER" id="PTHR37815">
    <property type="entry name" value="UPF0397 PROTEIN BC_2624-RELATED"/>
    <property type="match status" value="1"/>
</dbReference>
<dbReference type="EMBL" id="WHNX01000018">
    <property type="protein sequence ID" value="MPW26450.1"/>
    <property type="molecule type" value="Genomic_DNA"/>
</dbReference>
<dbReference type="Gene3D" id="1.10.1760.20">
    <property type="match status" value="1"/>
</dbReference>
<keyword evidence="3" id="KW-0472">Membrane</keyword>
<comment type="caution">
    <text evidence="4">The sequence shown here is derived from an EMBL/GenBank/DDBJ whole genome shotgun (WGS) entry which is preliminary data.</text>
</comment>
<dbReference type="InterPro" id="IPR009825">
    <property type="entry name" value="ECF_substrate-spec-like"/>
</dbReference>